<keyword evidence="13" id="KW-0325">Glycoprotein</keyword>
<evidence type="ECO:0000256" key="8">
    <source>
        <dbReference type="ARBA" id="ARBA00022837"/>
    </source>
</evidence>
<keyword evidence="12 21" id="KW-0472">Membrane</keyword>
<comment type="similarity">
    <text evidence="16 19">Belongs to the calcium channel alpha-1 subunit (TC 1.A.1.11) family.</text>
</comment>
<feature type="transmembrane region" description="Helical" evidence="21">
    <location>
        <begin position="1326"/>
        <end position="1351"/>
    </location>
</feature>
<feature type="compositionally biased region" description="Gly residues" evidence="20">
    <location>
        <begin position="2183"/>
        <end position="2196"/>
    </location>
</feature>
<evidence type="ECO:0000256" key="21">
    <source>
        <dbReference type="SAM" id="Phobius"/>
    </source>
</evidence>
<keyword evidence="18" id="KW-0479">Metal-binding</keyword>
<dbReference type="GO" id="GO:0098703">
    <property type="term" value="P:calcium ion import across plasma membrane"/>
    <property type="evidence" value="ECO:0007669"/>
    <property type="project" value="TreeGrafter"/>
</dbReference>
<keyword evidence="24" id="KW-1185">Reference proteome</keyword>
<feature type="compositionally biased region" description="Polar residues" evidence="20">
    <location>
        <begin position="185"/>
        <end position="202"/>
    </location>
</feature>
<keyword evidence="10 21" id="KW-1133">Transmembrane helix</keyword>
<evidence type="ECO:0000256" key="20">
    <source>
        <dbReference type="SAM" id="MobiDB-lite"/>
    </source>
</evidence>
<dbReference type="InterPro" id="IPR005821">
    <property type="entry name" value="Ion_trans_dom"/>
</dbReference>
<evidence type="ECO:0000256" key="2">
    <source>
        <dbReference type="ARBA" id="ARBA00022448"/>
    </source>
</evidence>
<keyword evidence="9 19" id="KW-0851">Voltage-gated channel</keyword>
<feature type="transmembrane region" description="Helical" evidence="21">
    <location>
        <begin position="1611"/>
        <end position="1629"/>
    </location>
</feature>
<evidence type="ECO:0000256" key="11">
    <source>
        <dbReference type="ARBA" id="ARBA00023065"/>
    </source>
</evidence>
<protein>
    <recommendedName>
        <fullName evidence="17">Calcium-channel protein CCH1</fullName>
    </recommendedName>
</protein>
<feature type="transmembrane region" description="Helical" evidence="21">
    <location>
        <begin position="1018"/>
        <end position="1042"/>
    </location>
</feature>
<feature type="compositionally biased region" description="Basic and acidic residues" evidence="20">
    <location>
        <begin position="284"/>
        <end position="298"/>
    </location>
</feature>
<evidence type="ECO:0000256" key="16">
    <source>
        <dbReference type="ARBA" id="ARBA00061395"/>
    </source>
</evidence>
<keyword evidence="11" id="KW-0406">Ion transport</keyword>
<accession>A0A218Z291</accession>
<keyword evidence="14" id="KW-0407">Ion channel</keyword>
<feature type="transmembrane region" description="Helical" evidence="21">
    <location>
        <begin position="907"/>
        <end position="933"/>
    </location>
</feature>
<feature type="transmembrane region" description="Helical" evidence="21">
    <location>
        <begin position="884"/>
        <end position="901"/>
    </location>
</feature>
<evidence type="ECO:0000256" key="12">
    <source>
        <dbReference type="ARBA" id="ARBA00023136"/>
    </source>
</evidence>
<feature type="transmembrane region" description="Helical" evidence="21">
    <location>
        <begin position="945"/>
        <end position="966"/>
    </location>
</feature>
<feature type="binding site" evidence="18">
    <location>
        <position position="1470"/>
    </location>
    <ligand>
        <name>Ca(2+)</name>
        <dbReference type="ChEBI" id="CHEBI:29108"/>
    </ligand>
</feature>
<dbReference type="OrthoDB" id="416585at2759"/>
<proteinExistence type="inferred from homology"/>
<evidence type="ECO:0000256" key="14">
    <source>
        <dbReference type="ARBA" id="ARBA00023303"/>
    </source>
</evidence>
<gene>
    <name evidence="23" type="ORF">B2J93_498</name>
</gene>
<evidence type="ECO:0000313" key="24">
    <source>
        <dbReference type="Proteomes" id="UP000242519"/>
    </source>
</evidence>
<feature type="region of interest" description="Disordered" evidence="20">
    <location>
        <begin position="283"/>
        <end position="344"/>
    </location>
</feature>
<keyword evidence="5 19" id="KW-0109">Calcium transport</keyword>
<feature type="domain" description="EF-hand" evidence="22">
    <location>
        <begin position="1835"/>
        <end position="1870"/>
    </location>
</feature>
<comment type="caution">
    <text evidence="23">The sequence shown here is derived from an EMBL/GenBank/DDBJ whole genome shotgun (WGS) entry which is preliminary data.</text>
</comment>
<dbReference type="FunFam" id="1.20.120.350:FF:000098">
    <property type="entry name" value="Calcium channel subunit Cch1"/>
    <property type="match status" value="1"/>
</dbReference>
<evidence type="ECO:0000259" key="22">
    <source>
        <dbReference type="PROSITE" id="PS50222"/>
    </source>
</evidence>
<dbReference type="Pfam" id="PF00520">
    <property type="entry name" value="Ion_trans"/>
    <property type="match status" value="4"/>
</dbReference>
<keyword evidence="4" id="KW-0597">Phosphoprotein</keyword>
<dbReference type="GO" id="GO:0005891">
    <property type="term" value="C:voltage-gated calcium channel complex"/>
    <property type="evidence" value="ECO:0007669"/>
    <property type="project" value="InterPro"/>
</dbReference>
<feature type="transmembrane region" description="Helical" evidence="21">
    <location>
        <begin position="441"/>
        <end position="466"/>
    </location>
</feature>
<feature type="transmembrane region" description="Helical" evidence="21">
    <location>
        <begin position="609"/>
        <end position="629"/>
    </location>
</feature>
<dbReference type="Proteomes" id="UP000242519">
    <property type="component" value="Unassembled WGS sequence"/>
</dbReference>
<evidence type="ECO:0000256" key="9">
    <source>
        <dbReference type="ARBA" id="ARBA00022882"/>
    </source>
</evidence>
<evidence type="ECO:0000256" key="5">
    <source>
        <dbReference type="ARBA" id="ARBA00022568"/>
    </source>
</evidence>
<evidence type="ECO:0000313" key="23">
    <source>
        <dbReference type="EMBL" id="OWP01804.1"/>
    </source>
</evidence>
<keyword evidence="7 21" id="KW-0812">Transmembrane</keyword>
<organism evidence="23 24">
    <name type="scientific">Diplocarpon coronariae</name>
    <dbReference type="NCBI Taxonomy" id="2795749"/>
    <lineage>
        <taxon>Eukaryota</taxon>
        <taxon>Fungi</taxon>
        <taxon>Dikarya</taxon>
        <taxon>Ascomycota</taxon>
        <taxon>Pezizomycotina</taxon>
        <taxon>Leotiomycetes</taxon>
        <taxon>Helotiales</taxon>
        <taxon>Drepanopezizaceae</taxon>
        <taxon>Diplocarpon</taxon>
    </lineage>
</organism>
<evidence type="ECO:0000256" key="17">
    <source>
        <dbReference type="ARBA" id="ARBA00067459"/>
    </source>
</evidence>
<feature type="transmembrane region" description="Helical" evidence="21">
    <location>
        <begin position="750"/>
        <end position="776"/>
    </location>
</feature>
<evidence type="ECO:0000256" key="6">
    <source>
        <dbReference type="ARBA" id="ARBA00022673"/>
    </source>
</evidence>
<evidence type="ECO:0000256" key="13">
    <source>
        <dbReference type="ARBA" id="ARBA00023180"/>
    </source>
</evidence>
<dbReference type="InterPro" id="IPR027359">
    <property type="entry name" value="Volt_channel_dom_sf"/>
</dbReference>
<dbReference type="STRING" id="503106.A0A218Z291"/>
<dbReference type="SUPFAM" id="SSF81324">
    <property type="entry name" value="Voltage-gated potassium channels"/>
    <property type="match status" value="4"/>
</dbReference>
<evidence type="ECO:0000256" key="1">
    <source>
        <dbReference type="ARBA" id="ARBA00004651"/>
    </source>
</evidence>
<dbReference type="FunFam" id="1.20.120.350:FF:000079">
    <property type="entry name" value="Calcium channel subunit Cch1"/>
    <property type="match status" value="1"/>
</dbReference>
<feature type="region of interest" description="Disordered" evidence="20">
    <location>
        <begin position="226"/>
        <end position="261"/>
    </location>
</feature>
<feature type="transmembrane region" description="Helical" evidence="21">
    <location>
        <begin position="550"/>
        <end position="569"/>
    </location>
</feature>
<sequence length="2196" mass="245192">MSPTNPQVPAHPSTPAQSIPLRDLTRPPDAEDTGGGPRRHNRGRSLLSGGSLSGGSGPRYERLGNTSPPIPTDRQAIRGDALPALKVPGQQRQAAVEDDVGTPLSLVGNPEDFQAAMGFAGLLVPDISVSQAPQTRTPPYGSGDYDHFDRISPYGDGMDDQQPSYFASDSDRMPLTDPIALQPMSGGQASTSTNQQRDRSASFQSVTFNIPQYATGSRLGDDLVEDSEAGVRRGSYGKVLTPDGRNRSRSPSTSGALSKAGSIVRAMSQRVVNLSGEAEVIEASARREARRETRRIAARDGAISTPNTMGSTGSLGSLSDESETRFQPKHKKDPLAAGPNYQQNLPTAPVEKAMRFFGGAQPQESFEQEPEKPPNPLKGKTLGVFSPESKIRNKLADALVYPLTEPAILILIVVQTILLTIESSQNVFRHPRPSKWGASPIDYALLALFIIFTAELAARIIVSGFIMNAPEYSTRKNKSGFKATIVDKYRTVFKPQRSTSLRVPDKPSLGGQTIIRSFTAIQGDSIRTVEQAQRLQLARRAFLRHSFNRLDFLAVFAFWVSFSMGITGYENHSHIYVFRMISCLRILRLLALTNGTAIILRSLKKATPLLLNVSFLIGFFWLLFAIIGVQSFKSSFDRQCVWIDPTDPTNSTGTAYTNVLQFCGGHLNNGTGAPEPYLIGYPNSPRNGSDSSKGYLCPRGSLCLELKPEQLPYNGTVSFDNIFQSLELVFVVMTANTFTDLMYYSTDSDYLAAAIFFAGGIVIMTLWLLNLLIAVITSSFQIIREEGKASAFAAQIKDMLHSEKNDTQKRHTALKRIYGKTYWFWIVVIAFGLLCQSLRTASMSRFLEEFIDNAEIVVTFILLVEIFIRFAADWRGFLENNKNLVDLALAVITTVILLPPIRNSGQAYAWLTVFQILRIYRIIIAIPVTRALITLVLGNSKGIGNLMLFVFLITFLMSILAVQLFRGELTENDPYGDTIEITFFTIYNAFLGMYQVLSSENWTSNMYNITAFNTARNTAWIGAVFFIGWFILANFILVNMFIAVIQENFDVSEDEKRMHQVKSFLNRKELGSSSSNLSLSALFRFGRARSKKDPLDYGPATMEMLLKDAVVKDFLDEEILNAAQAPASAPKTPPIEATAARPGMWSMFRSRIWHREPNPFYSSTQFATRPDESTDARTLAKEAVSATSQRKRAQREFLARHPNYNNALFLFKPTNPIRRLCQRIVGPGRGSERFDGVEPTTAVWYTFSAIIYASIVAMVLLACVTTPLYQKVYFQTHTFNVRNWFVWADMSFAIVFTAEAMIKVIADGFFWTPNAYFRSSWGFIDGVVLITFWVSVITSLSNNGAVSRAVGAFKALRALRLLNVSDSARNTFHSLIIVGGWKVLSAAFVSLSLLIPFALYGVNLFRGKMLSCNDGSESIIYLSDCFGEFNSTPYSGDWPILAPRVVSNPFYDFDDFGASLFILFQIVSQEGWMDVMWSAQSIVDRGFQPQNYASQGNAVFFVIFNLLATVFVLTLFISVFMRNYTEQTGVAFLTADQRSWVELRKLLRQVSPSKRPANTGGSIFKDWCYKRAVRKHGRWQRSLTIVLVFHLILLLVEYYPEPDWWDKTRTYIFLAFMMFYIANVMIRLVGLSWARFRRSSWDMFSVFAVFGAFATTVLLMTRFHSQVYIQLQKLFLVSIVLLLIPRNDALDQLFKTAAASVANIGNLLATWFVLFLVFAIALTQTFGLTRFGENESDNLNFRTVPKALILLFRMSCGEGWNAIMEDFATIEPPLCVDDDFFFNSDCGSASWARALFILWNILSMYIFTSLFVSLIYESFSYVYQHSSGLGKVTREELRRFKQAWATLDPEGTGFISKEQFPRLLGELSGIFEMRIYPHEHSVGRILEDLQTVPTAARHMSISSSSTPSINVRALNKRLTHIDVQAIQRSRARYNLFFEEVMVSADVDRGISFTTVLMILAHYNVISDNKSLKLEEFLRRRARLQRVEEEVRRRIVLGFFDTMYWSRKFRRHLERKKLGRMTEVPQLGPEVYVDGADDSATEAKSAVSLMQSPLHVADPRSAFITHGLDGTAVHRRGSSAVGPLTPISPGAHLSLSTGIDTSVSQRASPQLSPQRPSNTAFSNFGFEGGEQHVGDPAPGGSTQSSRRGSNVGAENVLTVLDNSAWGESIRRSFTMRRPGDRPGRGPGNRPGRGGSVS</sequence>
<evidence type="ECO:0000256" key="10">
    <source>
        <dbReference type="ARBA" id="ARBA00022989"/>
    </source>
</evidence>
<feature type="transmembrane region" description="Helical" evidence="21">
    <location>
        <begin position="1797"/>
        <end position="1816"/>
    </location>
</feature>
<feature type="transmembrane region" description="Helical" evidence="21">
    <location>
        <begin position="1697"/>
        <end position="1722"/>
    </location>
</feature>
<feature type="transmembrane region" description="Helical" evidence="21">
    <location>
        <begin position="978"/>
        <end position="997"/>
    </location>
</feature>
<feature type="transmembrane region" description="Helical" evidence="21">
    <location>
        <begin position="575"/>
        <end position="597"/>
    </location>
</feature>
<keyword evidence="6 19" id="KW-0107">Calcium channel</keyword>
<dbReference type="PANTHER" id="PTHR45628">
    <property type="entry name" value="VOLTAGE-DEPENDENT CALCIUM CHANNEL TYPE A SUBUNIT ALPHA-1"/>
    <property type="match status" value="1"/>
</dbReference>
<feature type="transmembrane region" description="Helical" evidence="21">
    <location>
        <begin position="1498"/>
        <end position="1520"/>
    </location>
</feature>
<feature type="transmembrane region" description="Helical" evidence="21">
    <location>
        <begin position="1284"/>
        <end position="1306"/>
    </location>
</feature>
<dbReference type="FunFam" id="1.20.120.350:FF:000063">
    <property type="entry name" value="Calcium channel subunit Cch1"/>
    <property type="match status" value="1"/>
</dbReference>
<reference evidence="23 24" key="1">
    <citation type="submission" date="2017-04" db="EMBL/GenBank/DDBJ databases">
        <title>Draft genome sequence of Marssonina coronaria NL1: causal agent of apple blotch.</title>
        <authorList>
            <person name="Cheng Q."/>
        </authorList>
    </citation>
    <scope>NUCLEOTIDE SEQUENCE [LARGE SCALE GENOMIC DNA]</scope>
    <source>
        <strain evidence="23 24">NL1</strain>
    </source>
</reference>
<dbReference type="GO" id="GO:0008331">
    <property type="term" value="F:high voltage-gated calcium channel activity"/>
    <property type="evidence" value="ECO:0007669"/>
    <property type="project" value="TreeGrafter"/>
</dbReference>
<feature type="transmembrane region" description="Helical" evidence="21">
    <location>
        <begin position="1372"/>
        <end position="1400"/>
    </location>
</feature>
<evidence type="ECO:0000256" key="19">
    <source>
        <dbReference type="RuleBase" id="RU003808"/>
    </source>
</evidence>
<dbReference type="InterPro" id="IPR002048">
    <property type="entry name" value="EF_hand_dom"/>
</dbReference>
<feature type="compositionally biased region" description="Polar residues" evidence="20">
    <location>
        <begin position="2093"/>
        <end position="2121"/>
    </location>
</feature>
<feature type="transmembrane region" description="Helical" evidence="21">
    <location>
        <begin position="399"/>
        <end position="421"/>
    </location>
</feature>
<feature type="region of interest" description="Disordered" evidence="20">
    <location>
        <begin position="2166"/>
        <end position="2196"/>
    </location>
</feature>
<evidence type="ECO:0000256" key="3">
    <source>
        <dbReference type="ARBA" id="ARBA00022475"/>
    </source>
</evidence>
<comment type="subcellular location">
    <subcellularLocation>
        <location evidence="1">Cell membrane</location>
        <topology evidence="1">Multi-pass membrane protein</topology>
    </subcellularLocation>
    <subcellularLocation>
        <location evidence="19">Membrane</location>
        <topology evidence="19">Multi-pass membrane protein</topology>
    </subcellularLocation>
</comment>
<dbReference type="GO" id="GO:0005509">
    <property type="term" value="F:calcium ion binding"/>
    <property type="evidence" value="ECO:0007669"/>
    <property type="project" value="InterPro"/>
</dbReference>
<evidence type="ECO:0000256" key="7">
    <source>
        <dbReference type="ARBA" id="ARBA00022692"/>
    </source>
</evidence>
<keyword evidence="2" id="KW-0813">Transport</keyword>
<feature type="region of interest" description="Disordered" evidence="20">
    <location>
        <begin position="1"/>
        <end position="75"/>
    </location>
</feature>
<name>A0A218Z291_9HELO</name>
<dbReference type="InParanoid" id="A0A218Z291"/>
<dbReference type="InterPro" id="IPR050599">
    <property type="entry name" value="VDCC_alpha-1_subunit"/>
</dbReference>
<dbReference type="Gene3D" id="1.10.238.10">
    <property type="entry name" value="EF-hand"/>
    <property type="match status" value="1"/>
</dbReference>
<dbReference type="PANTHER" id="PTHR45628:SF7">
    <property type="entry name" value="VOLTAGE-DEPENDENT CALCIUM CHANNEL TYPE A SUBUNIT ALPHA-1"/>
    <property type="match status" value="1"/>
</dbReference>
<evidence type="ECO:0000256" key="18">
    <source>
        <dbReference type="PIRSR" id="PIRSR602077-1"/>
    </source>
</evidence>
<comment type="function">
    <text evidence="15">Voltage-gated, high-affinity calcium channel that functions together with MID1 to mediate calcium entry into cells. Required during conditions of environmental stress.</text>
</comment>
<feature type="transmembrane region" description="Helical" evidence="21">
    <location>
        <begin position="1242"/>
        <end position="1264"/>
    </location>
</feature>
<feature type="transmembrane region" description="Helical" evidence="21">
    <location>
        <begin position="854"/>
        <end position="872"/>
    </location>
</feature>
<dbReference type="PRINTS" id="PR00167">
    <property type="entry name" value="CACHANNEL"/>
</dbReference>
<evidence type="ECO:0000256" key="4">
    <source>
        <dbReference type="ARBA" id="ARBA00022553"/>
    </source>
</evidence>
<feature type="transmembrane region" description="Helical" evidence="21">
    <location>
        <begin position="822"/>
        <end position="842"/>
    </location>
</feature>
<feature type="transmembrane region" description="Helical" evidence="21">
    <location>
        <begin position="1579"/>
        <end position="1599"/>
    </location>
</feature>
<feature type="region of interest" description="Disordered" evidence="20">
    <location>
        <begin position="361"/>
        <end position="382"/>
    </location>
</feature>
<dbReference type="Gene3D" id="1.20.120.350">
    <property type="entry name" value="Voltage-gated potassium channels. Chain C"/>
    <property type="match status" value="4"/>
</dbReference>
<dbReference type="FunCoup" id="A0A218Z291">
    <property type="interactions" value="95"/>
</dbReference>
<dbReference type="InterPro" id="IPR002077">
    <property type="entry name" value="VDCCAlpha1"/>
</dbReference>
<feature type="region of interest" description="Disordered" evidence="20">
    <location>
        <begin position="154"/>
        <end position="202"/>
    </location>
</feature>
<feature type="region of interest" description="Disordered" evidence="20">
    <location>
        <begin position="2073"/>
        <end position="2152"/>
    </location>
</feature>
<dbReference type="PROSITE" id="PS50222">
    <property type="entry name" value="EF_HAND_2"/>
    <property type="match status" value="1"/>
</dbReference>
<dbReference type="FunFam" id="1.10.287.70:FF:000118">
    <property type="entry name" value="Calcium channel subunit Cch1"/>
    <property type="match status" value="1"/>
</dbReference>
<dbReference type="FunFam" id="1.10.287.70:FF:000093">
    <property type="entry name" value="Calcium channel subunit Cch1"/>
    <property type="match status" value="1"/>
</dbReference>
<keyword evidence="3" id="KW-1003">Cell membrane</keyword>
<feature type="transmembrane region" description="Helical" evidence="21">
    <location>
        <begin position="1641"/>
        <end position="1661"/>
    </location>
</feature>
<dbReference type="EMBL" id="MZNU01000258">
    <property type="protein sequence ID" value="OWP01804.1"/>
    <property type="molecule type" value="Genomic_DNA"/>
</dbReference>
<keyword evidence="8 18" id="KW-0106">Calcium</keyword>
<evidence type="ECO:0000256" key="15">
    <source>
        <dbReference type="ARBA" id="ARBA00057587"/>
    </source>
</evidence>
<dbReference type="Gene3D" id="1.10.287.70">
    <property type="match status" value="4"/>
</dbReference>